<proteinExistence type="predicted"/>
<dbReference type="AlphaFoldDB" id="D7TXJ8"/>
<dbReference type="PaxDb" id="29760-VIT_13s0106g00210.t01"/>
<organism evidence="2 3">
    <name type="scientific">Vitis vinifera</name>
    <name type="common">Grape</name>
    <dbReference type="NCBI Taxonomy" id="29760"/>
    <lineage>
        <taxon>Eukaryota</taxon>
        <taxon>Viridiplantae</taxon>
        <taxon>Streptophyta</taxon>
        <taxon>Embryophyta</taxon>
        <taxon>Tracheophyta</taxon>
        <taxon>Spermatophyta</taxon>
        <taxon>Magnoliopsida</taxon>
        <taxon>eudicotyledons</taxon>
        <taxon>Gunneridae</taxon>
        <taxon>Pentapetalae</taxon>
        <taxon>rosids</taxon>
        <taxon>Vitales</taxon>
        <taxon>Vitaceae</taxon>
        <taxon>Viteae</taxon>
        <taxon>Vitis</taxon>
    </lineage>
</organism>
<gene>
    <name evidence="2" type="ordered locus">VIT_13s0106g00210</name>
</gene>
<evidence type="ECO:0000256" key="1">
    <source>
        <dbReference type="SAM" id="SignalP"/>
    </source>
</evidence>
<protein>
    <submittedName>
        <fullName evidence="2">Uncharacterized protein</fullName>
    </submittedName>
</protein>
<dbReference type="Proteomes" id="UP000009183">
    <property type="component" value="Chromosome 13"/>
</dbReference>
<name>D7TXJ8_VITVI</name>
<accession>D7TXJ8</accession>
<sequence>MGEGLSVLLYCLLHQQLVLHGGGGGSHKSSSLMYLLKRIQKSTWSNSRGFLCENYKLQPNGFHQRIQVLEGSQVLDGD</sequence>
<evidence type="ECO:0000313" key="3">
    <source>
        <dbReference type="Proteomes" id="UP000009183"/>
    </source>
</evidence>
<evidence type="ECO:0000313" key="2">
    <source>
        <dbReference type="EMBL" id="CBI35223.3"/>
    </source>
</evidence>
<dbReference type="InParanoid" id="D7TXJ8"/>
<keyword evidence="1" id="KW-0732">Signal</keyword>
<keyword evidence="3" id="KW-1185">Reference proteome</keyword>
<dbReference type="HOGENOM" id="CLU_2626982_0_0_1"/>
<feature type="signal peptide" evidence="1">
    <location>
        <begin position="1"/>
        <end position="20"/>
    </location>
</feature>
<dbReference type="EMBL" id="FN596257">
    <property type="protein sequence ID" value="CBI35223.3"/>
    <property type="molecule type" value="Genomic_DNA"/>
</dbReference>
<feature type="chain" id="PRO_5003106511" evidence="1">
    <location>
        <begin position="21"/>
        <end position="78"/>
    </location>
</feature>
<reference evidence="3" key="1">
    <citation type="journal article" date="2007" name="Nature">
        <title>The grapevine genome sequence suggests ancestral hexaploidization in major angiosperm phyla.</title>
        <authorList>
            <consortium name="The French-Italian Public Consortium for Grapevine Genome Characterization."/>
            <person name="Jaillon O."/>
            <person name="Aury J.-M."/>
            <person name="Noel B."/>
            <person name="Policriti A."/>
            <person name="Clepet C."/>
            <person name="Casagrande A."/>
            <person name="Choisne N."/>
            <person name="Aubourg S."/>
            <person name="Vitulo N."/>
            <person name="Jubin C."/>
            <person name="Vezzi A."/>
            <person name="Legeai F."/>
            <person name="Hugueney P."/>
            <person name="Dasilva C."/>
            <person name="Horner D."/>
            <person name="Mica E."/>
            <person name="Jublot D."/>
            <person name="Poulain J."/>
            <person name="Bruyere C."/>
            <person name="Billault A."/>
            <person name="Segurens B."/>
            <person name="Gouyvenoux M."/>
            <person name="Ugarte E."/>
            <person name="Cattonaro F."/>
            <person name="Anthouard V."/>
            <person name="Vico V."/>
            <person name="Del Fabbro C."/>
            <person name="Alaux M."/>
            <person name="Di Gaspero G."/>
            <person name="Dumas V."/>
            <person name="Felice N."/>
            <person name="Paillard S."/>
            <person name="Juman I."/>
            <person name="Moroldo M."/>
            <person name="Scalabrin S."/>
            <person name="Canaguier A."/>
            <person name="Le Clainche I."/>
            <person name="Malacrida G."/>
            <person name="Durand E."/>
            <person name="Pesole G."/>
            <person name="Laucou V."/>
            <person name="Chatelet P."/>
            <person name="Merdinoglu D."/>
            <person name="Delledonne M."/>
            <person name="Pezzotti M."/>
            <person name="Lecharny A."/>
            <person name="Scarpelli C."/>
            <person name="Artiguenave F."/>
            <person name="Pe M.E."/>
            <person name="Valle G."/>
            <person name="Morgante M."/>
            <person name="Caboche M."/>
            <person name="Adam-Blondon A.-F."/>
            <person name="Weissenbach J."/>
            <person name="Quetier F."/>
            <person name="Wincker P."/>
        </authorList>
    </citation>
    <scope>NUCLEOTIDE SEQUENCE [LARGE SCALE GENOMIC DNA]</scope>
    <source>
        <strain evidence="3">cv. Pinot noir / PN40024</strain>
    </source>
</reference>